<name>A0A0F9QEW4_9ZZZZ</name>
<evidence type="ECO:0000313" key="2">
    <source>
        <dbReference type="EMBL" id="KKN41069.1"/>
    </source>
</evidence>
<comment type="caution">
    <text evidence="2">The sequence shown here is derived from an EMBL/GenBank/DDBJ whole genome shotgun (WGS) entry which is preliminary data.</text>
</comment>
<sequence length="346" mass="40153">MIAIFSKFDMAGGSERRCVELANGIEKYTNHQACILAEKDFPESLTPLVDENVQVIPYALLKPEYFGGDDYVIVVNTDCKEFSTLDYWEGKSQRHNTRLSLVGIRKMLFLYNFLISPSRHLHELIKYVDISIVCTNRKFFNEITKQDRYERVRILPRYILGSPINPDSVNSRVRTKAAIFGCHSKRLGSKWNPEWPKLAEKISQRYSQSEFRLMGMKADMIENMQKARCSALFKENEVSVKEFLDSLDVFVFFPQYKREEPWARVIAEAMVAGLPIIALDRGGTSDQVLKWNNGILCKRFDDYHKALVHLIEHPEVIESMSRNSIRISKEFHTEQIIKKLMGILWA</sequence>
<dbReference type="SUPFAM" id="SSF53756">
    <property type="entry name" value="UDP-Glycosyltransferase/glycogen phosphorylase"/>
    <property type="match status" value="1"/>
</dbReference>
<proteinExistence type="predicted"/>
<evidence type="ECO:0000259" key="1">
    <source>
        <dbReference type="Pfam" id="PF00534"/>
    </source>
</evidence>
<dbReference type="InterPro" id="IPR001296">
    <property type="entry name" value="Glyco_trans_1"/>
</dbReference>
<dbReference type="PANTHER" id="PTHR45947:SF3">
    <property type="entry name" value="SULFOQUINOVOSYL TRANSFERASE SQD2"/>
    <property type="match status" value="1"/>
</dbReference>
<dbReference type="AlphaFoldDB" id="A0A0F9QEW4"/>
<organism evidence="2">
    <name type="scientific">marine sediment metagenome</name>
    <dbReference type="NCBI Taxonomy" id="412755"/>
    <lineage>
        <taxon>unclassified sequences</taxon>
        <taxon>metagenomes</taxon>
        <taxon>ecological metagenomes</taxon>
    </lineage>
</organism>
<dbReference type="InterPro" id="IPR050194">
    <property type="entry name" value="Glycosyltransferase_grp1"/>
</dbReference>
<dbReference type="Pfam" id="PF00534">
    <property type="entry name" value="Glycos_transf_1"/>
    <property type="match status" value="1"/>
</dbReference>
<reference evidence="2" key="1">
    <citation type="journal article" date="2015" name="Nature">
        <title>Complex archaea that bridge the gap between prokaryotes and eukaryotes.</title>
        <authorList>
            <person name="Spang A."/>
            <person name="Saw J.H."/>
            <person name="Jorgensen S.L."/>
            <person name="Zaremba-Niedzwiedzka K."/>
            <person name="Martijn J."/>
            <person name="Lind A.E."/>
            <person name="van Eijk R."/>
            <person name="Schleper C."/>
            <person name="Guy L."/>
            <person name="Ettema T.J."/>
        </authorList>
    </citation>
    <scope>NUCLEOTIDE SEQUENCE</scope>
</reference>
<dbReference type="Gene3D" id="3.40.50.2000">
    <property type="entry name" value="Glycogen Phosphorylase B"/>
    <property type="match status" value="1"/>
</dbReference>
<feature type="domain" description="Glycosyl transferase family 1" evidence="1">
    <location>
        <begin position="227"/>
        <end position="324"/>
    </location>
</feature>
<protein>
    <recommendedName>
        <fullName evidence="1">Glycosyl transferase family 1 domain-containing protein</fullName>
    </recommendedName>
</protein>
<gene>
    <name evidence="2" type="ORF">LCGC14_0727190</name>
</gene>
<dbReference type="EMBL" id="LAZR01001670">
    <property type="protein sequence ID" value="KKN41069.1"/>
    <property type="molecule type" value="Genomic_DNA"/>
</dbReference>
<dbReference type="GO" id="GO:0016757">
    <property type="term" value="F:glycosyltransferase activity"/>
    <property type="evidence" value="ECO:0007669"/>
    <property type="project" value="InterPro"/>
</dbReference>
<dbReference type="PANTHER" id="PTHR45947">
    <property type="entry name" value="SULFOQUINOVOSYL TRANSFERASE SQD2"/>
    <property type="match status" value="1"/>
</dbReference>
<accession>A0A0F9QEW4</accession>